<evidence type="ECO:0000313" key="2">
    <source>
        <dbReference type="Proteomes" id="UP000789833"/>
    </source>
</evidence>
<accession>A0ABN8AET5</accession>
<protein>
    <submittedName>
        <fullName evidence="1">Uncharacterized protein</fullName>
    </submittedName>
</protein>
<evidence type="ECO:0000313" key="1">
    <source>
        <dbReference type="EMBL" id="CAG9622581.1"/>
    </source>
</evidence>
<dbReference type="Proteomes" id="UP000789833">
    <property type="component" value="Unassembled WGS sequence"/>
</dbReference>
<organism evidence="1 2">
    <name type="scientific">Sutcliffiella rhizosphaerae</name>
    <dbReference type="NCBI Taxonomy" id="2880967"/>
    <lineage>
        <taxon>Bacteria</taxon>
        <taxon>Bacillati</taxon>
        <taxon>Bacillota</taxon>
        <taxon>Bacilli</taxon>
        <taxon>Bacillales</taxon>
        <taxon>Bacillaceae</taxon>
        <taxon>Sutcliffiella</taxon>
    </lineage>
</organism>
<keyword evidence="2" id="KW-1185">Reference proteome</keyword>
<name>A0ABN8AET5_9BACI</name>
<sequence>MMMIMLTDAIKVKANKFNKSRDLSCKNGVRL</sequence>
<proteinExistence type="predicted"/>
<dbReference type="EMBL" id="CAKJTJ010000023">
    <property type="protein sequence ID" value="CAG9622581.1"/>
    <property type="molecule type" value="Genomic_DNA"/>
</dbReference>
<comment type="caution">
    <text evidence="1">The sequence shown here is derived from an EMBL/GenBank/DDBJ whole genome shotgun (WGS) entry which is preliminary data.</text>
</comment>
<gene>
    <name evidence="1" type="ORF">BACCIP111883_03372</name>
</gene>
<reference evidence="1 2" key="1">
    <citation type="submission" date="2021-10" db="EMBL/GenBank/DDBJ databases">
        <authorList>
            <person name="Criscuolo A."/>
        </authorList>
    </citation>
    <scope>NUCLEOTIDE SEQUENCE [LARGE SCALE GENOMIC DNA]</scope>
    <source>
        <strain evidence="2">CIP 111883</strain>
    </source>
</reference>